<evidence type="ECO:0000313" key="2">
    <source>
        <dbReference type="EMBL" id="EUJ26958.1"/>
    </source>
</evidence>
<evidence type="ECO:0000256" key="1">
    <source>
        <dbReference type="SAM" id="Phobius"/>
    </source>
</evidence>
<keyword evidence="1" id="KW-0472">Membrane</keyword>
<dbReference type="RefSeq" id="WP_036098267.1">
    <property type="nucleotide sequence ID" value="NZ_AODF01000034.1"/>
</dbReference>
<reference evidence="2 3" key="1">
    <citation type="journal article" date="2014" name="Int. J. Syst. Evol. Microbiol.">
        <title>Listeria floridensis sp. nov., Listeria aquatica sp. nov., Listeria cornellensis sp. nov., Listeria riparia sp. nov. and Listeria grandensis sp. nov., from agricultural and natural environments.</title>
        <authorList>
            <person name="den Bakker H.C."/>
            <person name="Warchocki S."/>
            <person name="Wright E.M."/>
            <person name="Allred A.F."/>
            <person name="Ahlstrom C."/>
            <person name="Manuel C.S."/>
            <person name="Stasiewicz M.J."/>
            <person name="Burrell A."/>
            <person name="Roof S."/>
            <person name="Strawn L."/>
            <person name="Fortes E.D."/>
            <person name="Nightingale K.K."/>
            <person name="Kephart D."/>
            <person name="Wiedmann M."/>
        </authorList>
    </citation>
    <scope>NUCLEOTIDE SEQUENCE [LARGE SCALE GENOMIC DNA]</scope>
    <source>
        <strain evidence="2 3">FSL S10-1187</strain>
    </source>
</reference>
<accession>A0ABP3AUY1</accession>
<keyword evidence="1" id="KW-0812">Transmembrane</keyword>
<keyword evidence="3" id="KW-1185">Reference proteome</keyword>
<proteinExistence type="predicted"/>
<evidence type="ECO:0000313" key="3">
    <source>
        <dbReference type="Proteomes" id="UP000019249"/>
    </source>
</evidence>
<dbReference type="Proteomes" id="UP000019249">
    <property type="component" value="Unassembled WGS sequence"/>
</dbReference>
<organism evidence="2 3">
    <name type="scientific">Listeria floridensis FSL S10-1187</name>
    <dbReference type="NCBI Taxonomy" id="1265817"/>
    <lineage>
        <taxon>Bacteria</taxon>
        <taxon>Bacillati</taxon>
        <taxon>Bacillota</taxon>
        <taxon>Bacilli</taxon>
        <taxon>Bacillales</taxon>
        <taxon>Listeriaceae</taxon>
        <taxon>Listeria</taxon>
    </lineage>
</organism>
<feature type="transmembrane region" description="Helical" evidence="1">
    <location>
        <begin position="61"/>
        <end position="87"/>
    </location>
</feature>
<protein>
    <submittedName>
        <fullName evidence="2">Uncharacterized protein</fullName>
    </submittedName>
</protein>
<sequence length="97" mass="11237">MESRNLRKKKEDTQANKQNFDLSSETFTLKLGSGIGMSFIFIPCYYLKVDDTAFHWIENQFVLLLLILLGAMVLIEVYMLINTSTLIKMKSRALKKK</sequence>
<keyword evidence="1" id="KW-1133">Transmembrane helix</keyword>
<feature type="transmembrane region" description="Helical" evidence="1">
    <location>
        <begin position="27"/>
        <end position="49"/>
    </location>
</feature>
<gene>
    <name evidence="2" type="ORF">MFLO_13840</name>
</gene>
<comment type="caution">
    <text evidence="2">The sequence shown here is derived from an EMBL/GenBank/DDBJ whole genome shotgun (WGS) entry which is preliminary data.</text>
</comment>
<dbReference type="EMBL" id="AODF01000034">
    <property type="protein sequence ID" value="EUJ26958.1"/>
    <property type="molecule type" value="Genomic_DNA"/>
</dbReference>
<name>A0ABP3AUY1_9LIST</name>